<dbReference type="InterPro" id="IPR050087">
    <property type="entry name" value="AON_synthase_class-II"/>
</dbReference>
<evidence type="ECO:0000256" key="1">
    <source>
        <dbReference type="ARBA" id="ARBA00001933"/>
    </source>
</evidence>
<feature type="domain" description="Aminotransferase class I/classII large" evidence="12">
    <location>
        <begin position="72"/>
        <end position="196"/>
    </location>
</feature>
<comment type="pathway">
    <text evidence="2">Lipid metabolism; sphingolipid metabolism.</text>
</comment>
<proteinExistence type="inferred from homology"/>
<dbReference type="GO" id="GO:0046513">
    <property type="term" value="P:ceramide biosynthetic process"/>
    <property type="evidence" value="ECO:0007669"/>
    <property type="project" value="TreeGrafter"/>
</dbReference>
<feature type="transmembrane region" description="Helical" evidence="11">
    <location>
        <begin position="188"/>
        <end position="211"/>
    </location>
</feature>
<evidence type="ECO:0000313" key="14">
    <source>
        <dbReference type="Proteomes" id="UP000594638"/>
    </source>
</evidence>
<keyword evidence="6" id="KW-0808">Transferase</keyword>
<dbReference type="GO" id="GO:0046512">
    <property type="term" value="P:sphingosine biosynthetic process"/>
    <property type="evidence" value="ECO:0007669"/>
    <property type="project" value="TreeGrafter"/>
</dbReference>
<dbReference type="Pfam" id="PF00155">
    <property type="entry name" value="Aminotran_1_2"/>
    <property type="match status" value="1"/>
</dbReference>
<evidence type="ECO:0000256" key="3">
    <source>
        <dbReference type="ARBA" id="ARBA00004991"/>
    </source>
</evidence>
<gene>
    <name evidence="13" type="ORF">OLEA9_A117724</name>
</gene>
<comment type="caution">
    <text evidence="13">The sequence shown here is derived from an EMBL/GenBank/DDBJ whole genome shotgun (WGS) entry which is preliminary data.</text>
</comment>
<dbReference type="EC" id="2.3.1.50" evidence="5"/>
<dbReference type="Proteomes" id="UP000594638">
    <property type="component" value="Unassembled WGS sequence"/>
</dbReference>
<dbReference type="EMBL" id="CACTIH010001862">
    <property type="protein sequence ID" value="CAA2966499.1"/>
    <property type="molecule type" value="Genomic_DNA"/>
</dbReference>
<evidence type="ECO:0000256" key="8">
    <source>
        <dbReference type="ARBA" id="ARBA00022919"/>
    </source>
</evidence>
<dbReference type="InterPro" id="IPR015424">
    <property type="entry name" value="PyrdxlP-dep_Trfase"/>
</dbReference>
<evidence type="ECO:0000313" key="13">
    <source>
        <dbReference type="EMBL" id="CAA2966499.1"/>
    </source>
</evidence>
<dbReference type="Gramene" id="OE9A117724T1">
    <property type="protein sequence ID" value="OE9A117724C1"/>
    <property type="gene ID" value="OE9A117724"/>
</dbReference>
<keyword evidence="9" id="KW-0443">Lipid metabolism</keyword>
<dbReference type="GO" id="GO:0004758">
    <property type="term" value="F:serine C-palmitoyltransferase activity"/>
    <property type="evidence" value="ECO:0007669"/>
    <property type="project" value="TreeGrafter"/>
</dbReference>
<evidence type="ECO:0000256" key="9">
    <source>
        <dbReference type="ARBA" id="ARBA00023098"/>
    </source>
</evidence>
<name>A0A8S0QHQ9_OLEEU</name>
<evidence type="ECO:0000256" key="2">
    <source>
        <dbReference type="ARBA" id="ARBA00004760"/>
    </source>
</evidence>
<feature type="transmembrane region" description="Helical" evidence="11">
    <location>
        <begin position="165"/>
        <end position="182"/>
    </location>
</feature>
<dbReference type="InterPro" id="IPR015421">
    <property type="entry name" value="PyrdxlP-dep_Trfase_major"/>
</dbReference>
<evidence type="ECO:0000259" key="12">
    <source>
        <dbReference type="Pfam" id="PF00155"/>
    </source>
</evidence>
<keyword evidence="8" id="KW-0746">Sphingolipid metabolism</keyword>
<organism evidence="13 14">
    <name type="scientific">Olea europaea subsp. europaea</name>
    <dbReference type="NCBI Taxonomy" id="158383"/>
    <lineage>
        <taxon>Eukaryota</taxon>
        <taxon>Viridiplantae</taxon>
        <taxon>Streptophyta</taxon>
        <taxon>Embryophyta</taxon>
        <taxon>Tracheophyta</taxon>
        <taxon>Spermatophyta</taxon>
        <taxon>Magnoliopsida</taxon>
        <taxon>eudicotyledons</taxon>
        <taxon>Gunneridae</taxon>
        <taxon>Pentapetalae</taxon>
        <taxon>asterids</taxon>
        <taxon>lamiids</taxon>
        <taxon>Lamiales</taxon>
        <taxon>Oleaceae</taxon>
        <taxon>Oleeae</taxon>
        <taxon>Olea</taxon>
    </lineage>
</organism>
<evidence type="ECO:0000256" key="6">
    <source>
        <dbReference type="ARBA" id="ARBA00022679"/>
    </source>
</evidence>
<reference evidence="13 14" key="1">
    <citation type="submission" date="2019-12" db="EMBL/GenBank/DDBJ databases">
        <authorList>
            <person name="Alioto T."/>
            <person name="Alioto T."/>
            <person name="Gomez Garrido J."/>
        </authorList>
    </citation>
    <scope>NUCLEOTIDE SEQUENCE [LARGE SCALE GENOMIC DNA]</scope>
</reference>
<dbReference type="GO" id="GO:0030170">
    <property type="term" value="F:pyridoxal phosphate binding"/>
    <property type="evidence" value="ECO:0007669"/>
    <property type="project" value="InterPro"/>
</dbReference>
<dbReference type="Gene3D" id="3.40.640.10">
    <property type="entry name" value="Type I PLP-dependent aspartate aminotransferase-like (Major domain)"/>
    <property type="match status" value="1"/>
</dbReference>
<dbReference type="PANTHER" id="PTHR13693:SF2">
    <property type="entry name" value="SERINE PALMITOYLTRANSFERASE 1"/>
    <property type="match status" value="1"/>
</dbReference>
<accession>A0A8S0QHQ9</accession>
<comment type="cofactor">
    <cofactor evidence="1">
        <name>pyridoxal 5'-phosphate</name>
        <dbReference type="ChEBI" id="CHEBI:597326"/>
    </cofactor>
</comment>
<protein>
    <recommendedName>
        <fullName evidence="5">serine C-palmitoyltransferase</fullName>
        <ecNumber evidence="5">2.3.1.50</ecNumber>
    </recommendedName>
</protein>
<evidence type="ECO:0000256" key="7">
    <source>
        <dbReference type="ARBA" id="ARBA00022898"/>
    </source>
</evidence>
<keyword evidence="11" id="KW-1133">Transmembrane helix</keyword>
<keyword evidence="11" id="KW-0472">Membrane</keyword>
<sequence length="304" mass="33861">MDTLGLVFENSMKIASDWLTFALDASYVRAVVFGVPIGGHLFMEGLLLVVILFLLSQKSYGPPKRPLTEKRRRRYIVVKAVYENSGQIAPLDEIIRLKEKYRFRVVLDESNSFGVLGSSGRGLTEHCKVPIDKVDIVTAAMGYALATEGVFCTGSTRVIDHQLNLLARLYWMTNIAWAYLIFLSDALFYASFGSASVVLVTSFLLLCLHIYQSAAITVIDVLEGNPDLITKLKKNTSTLYKDVPGLEIMSDPRSPIVFLRLDKSAGYVKGDLKLLEDICDLVLKEDYIFVATSKRSAINKTGRN</sequence>
<evidence type="ECO:0000256" key="11">
    <source>
        <dbReference type="SAM" id="Phobius"/>
    </source>
</evidence>
<keyword evidence="14" id="KW-1185">Reference proteome</keyword>
<dbReference type="PANTHER" id="PTHR13693">
    <property type="entry name" value="CLASS II AMINOTRANSFERASE/8-AMINO-7-OXONONANOATE SYNTHASE"/>
    <property type="match status" value="1"/>
</dbReference>
<comment type="similarity">
    <text evidence="4">Belongs to the class-II pyridoxal-phosphate-dependent aminotransferase family.</text>
</comment>
<feature type="transmembrane region" description="Helical" evidence="11">
    <location>
        <begin position="27"/>
        <end position="55"/>
    </location>
</feature>
<evidence type="ECO:0000256" key="10">
    <source>
        <dbReference type="ARBA" id="ARBA00023315"/>
    </source>
</evidence>
<comment type="pathway">
    <text evidence="3">Sphingolipid metabolism.</text>
</comment>
<keyword evidence="10" id="KW-0012">Acyltransferase</keyword>
<dbReference type="GO" id="GO:0005783">
    <property type="term" value="C:endoplasmic reticulum"/>
    <property type="evidence" value="ECO:0007669"/>
    <property type="project" value="TreeGrafter"/>
</dbReference>
<keyword evidence="11" id="KW-0812">Transmembrane</keyword>
<evidence type="ECO:0000256" key="5">
    <source>
        <dbReference type="ARBA" id="ARBA00013220"/>
    </source>
</evidence>
<dbReference type="GO" id="GO:0016020">
    <property type="term" value="C:membrane"/>
    <property type="evidence" value="ECO:0007669"/>
    <property type="project" value="GOC"/>
</dbReference>
<dbReference type="AlphaFoldDB" id="A0A8S0QHQ9"/>
<keyword evidence="7" id="KW-0663">Pyridoxal phosphate</keyword>
<dbReference type="SUPFAM" id="SSF53383">
    <property type="entry name" value="PLP-dependent transferases"/>
    <property type="match status" value="1"/>
</dbReference>
<dbReference type="OrthoDB" id="3168162at2759"/>
<evidence type="ECO:0000256" key="4">
    <source>
        <dbReference type="ARBA" id="ARBA00008392"/>
    </source>
</evidence>
<dbReference type="InterPro" id="IPR004839">
    <property type="entry name" value="Aminotransferase_I/II_large"/>
</dbReference>